<gene>
    <name evidence="2" type="primary">yeeZ_1</name>
    <name evidence="2" type="ORF">NCTC7928_05866</name>
</gene>
<dbReference type="GO" id="GO:0050661">
    <property type="term" value="F:NADP binding"/>
    <property type="evidence" value="ECO:0007669"/>
    <property type="project" value="InterPro"/>
</dbReference>
<organism evidence="2 3">
    <name type="scientific">Escherichia coli</name>
    <dbReference type="NCBI Taxonomy" id="562"/>
    <lineage>
        <taxon>Bacteria</taxon>
        <taxon>Pseudomonadati</taxon>
        <taxon>Pseudomonadota</taxon>
        <taxon>Gammaproteobacteria</taxon>
        <taxon>Enterobacterales</taxon>
        <taxon>Enterobacteriaceae</taxon>
        <taxon>Escherichia</taxon>
    </lineage>
</organism>
<reference evidence="2 3" key="1">
    <citation type="submission" date="2018-06" db="EMBL/GenBank/DDBJ databases">
        <authorList>
            <consortium name="Pathogen Informatics"/>
            <person name="Doyle S."/>
        </authorList>
    </citation>
    <scope>NUCLEOTIDE SEQUENCE [LARGE SCALE GENOMIC DNA]</scope>
    <source>
        <strain evidence="2 3">NCTC7928</strain>
    </source>
</reference>
<evidence type="ECO:0000313" key="3">
    <source>
        <dbReference type="Proteomes" id="UP000254877"/>
    </source>
</evidence>
<evidence type="ECO:0000259" key="1">
    <source>
        <dbReference type="Pfam" id="PF03446"/>
    </source>
</evidence>
<dbReference type="SUPFAM" id="SSF51735">
    <property type="entry name" value="NAD(P)-binding Rossmann-fold domains"/>
    <property type="match status" value="1"/>
</dbReference>
<sequence length="55" mass="5786">MKKVAIVGLGWLGMPLAMSLSARGWQVTGSKTTQDGVEAARMSALTAICFAWSLS</sequence>
<accession>A0A376LLJ0</accession>
<dbReference type="AlphaFoldDB" id="A0A376LLJ0"/>
<dbReference type="InterPro" id="IPR036291">
    <property type="entry name" value="NAD(P)-bd_dom_sf"/>
</dbReference>
<dbReference type="Pfam" id="PF03446">
    <property type="entry name" value="NAD_binding_2"/>
    <property type="match status" value="1"/>
</dbReference>
<proteinExistence type="predicted"/>
<dbReference type="Gene3D" id="3.40.50.720">
    <property type="entry name" value="NAD(P)-binding Rossmann-like Domain"/>
    <property type="match status" value="1"/>
</dbReference>
<feature type="domain" description="6-phosphogluconate dehydrogenase NADP-binding" evidence="1">
    <location>
        <begin position="3"/>
        <end position="42"/>
    </location>
</feature>
<protein>
    <submittedName>
        <fullName evidence="2">Protein YeeZ</fullName>
    </submittedName>
</protein>
<dbReference type="Proteomes" id="UP000254877">
    <property type="component" value="Unassembled WGS sequence"/>
</dbReference>
<dbReference type="InterPro" id="IPR006115">
    <property type="entry name" value="6PGDH_NADP-bd"/>
</dbReference>
<name>A0A376LLJ0_ECOLX</name>
<dbReference type="EMBL" id="UGAB01000002">
    <property type="protein sequence ID" value="STF45106.1"/>
    <property type="molecule type" value="Genomic_DNA"/>
</dbReference>
<evidence type="ECO:0000313" key="2">
    <source>
        <dbReference type="EMBL" id="STF45106.1"/>
    </source>
</evidence>